<dbReference type="InterPro" id="IPR050343">
    <property type="entry name" value="RsuA_PseudoU_synthase"/>
</dbReference>
<dbReference type="InterPro" id="IPR036986">
    <property type="entry name" value="S4_RNA-bd_sf"/>
</dbReference>
<dbReference type="CDD" id="cd02553">
    <property type="entry name" value="PseudoU_synth_RsuA"/>
    <property type="match status" value="1"/>
</dbReference>
<keyword evidence="3 5" id="KW-0413">Isomerase</keyword>
<dbReference type="SFLD" id="SFLDG01135">
    <property type="entry name" value="C1.5.6:_HAD__Beta-PGM__Phospha"/>
    <property type="match status" value="1"/>
</dbReference>
<dbReference type="InterPro" id="IPR020094">
    <property type="entry name" value="TruA/RsuA/RluB/E/F_N"/>
</dbReference>
<dbReference type="Gene3D" id="3.40.50.1000">
    <property type="entry name" value="HAD superfamily/HAD-like"/>
    <property type="match status" value="1"/>
</dbReference>
<dbReference type="CDD" id="cd07505">
    <property type="entry name" value="HAD_BPGM-like"/>
    <property type="match status" value="1"/>
</dbReference>
<keyword evidence="2 4" id="KW-0694">RNA-binding</keyword>
<evidence type="ECO:0000256" key="4">
    <source>
        <dbReference type="PROSITE-ProRule" id="PRU00182"/>
    </source>
</evidence>
<dbReference type="GO" id="GO:0003723">
    <property type="term" value="F:RNA binding"/>
    <property type="evidence" value="ECO:0007669"/>
    <property type="project" value="UniProtKB-KW"/>
</dbReference>
<sequence length="486" mass="54293">MIRLDRYLSEMGEGTRSEVKEMLRKGRVCVDGAVEKDPGRKIEEERARVSVDGRELGYARKVYFLLNKPSGLLSASRDGRERTVLDWMREKEPENSLLKRELFPVGRLDKDTEGLLLVTDDGALAHRLLSPARHVGKTYYVETDGRLSREDCRRLQEGVDIGEGEDTRPAGIREADQLERRAPESLAAYFLTITEGKYHQVKRMMQACGRRVTYLRRISMGPLVLGDSLALGEFRPLTEKELSALTALMPGQKEENAARGAGPVPDMLSGMEAVIFDLDGTLVDSMWVWPGIDVEYLKRFGISLDGRLQGDVDGMSFTETAVYFKERFGIPDPVEKIMETWNQMAEEKYLHEVSLKKGARAFLDACARKGLKLGVATSNSRQLVEAVLDAQGILTKFSCILTSCEVGKGKPAPDIYLAVAGKLGADPARCLVFEDIEPGILSGKAAGMKVCAVRDDWCQTSEERLRQLADYYIEDYTRIPDGMDME</sequence>
<evidence type="ECO:0000256" key="5">
    <source>
        <dbReference type="RuleBase" id="RU003887"/>
    </source>
</evidence>
<dbReference type="InterPro" id="IPR006439">
    <property type="entry name" value="HAD-SF_hydro_IA"/>
</dbReference>
<evidence type="ECO:0000256" key="1">
    <source>
        <dbReference type="ARBA" id="ARBA00008348"/>
    </source>
</evidence>
<dbReference type="SUPFAM" id="SSF55174">
    <property type="entry name" value="Alpha-L RNA-binding motif"/>
    <property type="match status" value="1"/>
</dbReference>
<dbReference type="GO" id="GO:0000455">
    <property type="term" value="P:enzyme-directed rRNA pseudouridine synthesis"/>
    <property type="evidence" value="ECO:0007669"/>
    <property type="project" value="UniProtKB-ARBA"/>
</dbReference>
<dbReference type="Gene3D" id="3.30.70.1560">
    <property type="entry name" value="Alpha-L RNA-binding motif"/>
    <property type="match status" value="1"/>
</dbReference>
<evidence type="ECO:0000256" key="2">
    <source>
        <dbReference type="ARBA" id="ARBA00022884"/>
    </source>
</evidence>
<dbReference type="PROSITE" id="PS01149">
    <property type="entry name" value="PSI_RSU"/>
    <property type="match status" value="1"/>
</dbReference>
<evidence type="ECO:0000313" key="8">
    <source>
        <dbReference type="Proteomes" id="UP000823851"/>
    </source>
</evidence>
<dbReference type="NCBIfam" id="TIGR00093">
    <property type="entry name" value="pseudouridine synthase"/>
    <property type="match status" value="1"/>
</dbReference>
<comment type="caution">
    <text evidence="7">The sequence shown here is derived from an EMBL/GenBank/DDBJ whole genome shotgun (WGS) entry which is preliminary data.</text>
</comment>
<dbReference type="EC" id="5.4.99.-" evidence="5"/>
<comment type="similarity">
    <text evidence="1 5">Belongs to the pseudouridine synthase RsuA family.</text>
</comment>
<dbReference type="GO" id="GO:0120159">
    <property type="term" value="F:rRNA pseudouridine synthase activity"/>
    <property type="evidence" value="ECO:0007669"/>
    <property type="project" value="UniProtKB-ARBA"/>
</dbReference>
<dbReference type="InterPro" id="IPR002942">
    <property type="entry name" value="S4_RNA-bd"/>
</dbReference>
<evidence type="ECO:0000259" key="6">
    <source>
        <dbReference type="SMART" id="SM00363"/>
    </source>
</evidence>
<dbReference type="InterPro" id="IPR023214">
    <property type="entry name" value="HAD_sf"/>
</dbReference>
<dbReference type="SFLD" id="SFLDS00003">
    <property type="entry name" value="Haloacid_Dehalogenase"/>
    <property type="match status" value="1"/>
</dbReference>
<dbReference type="InterPro" id="IPR036412">
    <property type="entry name" value="HAD-like_sf"/>
</dbReference>
<dbReference type="Gene3D" id="3.10.290.10">
    <property type="entry name" value="RNA-binding S4 domain"/>
    <property type="match status" value="1"/>
</dbReference>
<name>A0A9D2R4F5_9FIRM</name>
<dbReference type="SUPFAM" id="SSF55120">
    <property type="entry name" value="Pseudouridine synthase"/>
    <property type="match status" value="1"/>
</dbReference>
<dbReference type="EMBL" id="DWUW01000342">
    <property type="protein sequence ID" value="HJD32641.1"/>
    <property type="molecule type" value="Genomic_DNA"/>
</dbReference>
<dbReference type="AlphaFoldDB" id="A0A9D2R4F5"/>
<dbReference type="Gene3D" id="1.10.150.240">
    <property type="entry name" value="Putative phosphatase, domain 2"/>
    <property type="match status" value="1"/>
</dbReference>
<dbReference type="NCBIfam" id="TIGR01509">
    <property type="entry name" value="HAD-SF-IA-v3"/>
    <property type="match status" value="1"/>
</dbReference>
<dbReference type="InterPro" id="IPR018496">
    <property type="entry name" value="PsdUridine_synth_RsuA/RluB_CS"/>
</dbReference>
<dbReference type="SUPFAM" id="SSF56784">
    <property type="entry name" value="HAD-like"/>
    <property type="match status" value="1"/>
</dbReference>
<dbReference type="PRINTS" id="PR00413">
    <property type="entry name" value="HADHALOGNASE"/>
</dbReference>
<reference evidence="7" key="1">
    <citation type="journal article" date="2021" name="PeerJ">
        <title>Extensive microbial diversity within the chicken gut microbiome revealed by metagenomics and culture.</title>
        <authorList>
            <person name="Gilroy R."/>
            <person name="Ravi A."/>
            <person name="Getino M."/>
            <person name="Pursley I."/>
            <person name="Horton D.L."/>
            <person name="Alikhan N.F."/>
            <person name="Baker D."/>
            <person name="Gharbi K."/>
            <person name="Hall N."/>
            <person name="Watson M."/>
            <person name="Adriaenssens E.M."/>
            <person name="Foster-Nyarko E."/>
            <person name="Jarju S."/>
            <person name="Secka A."/>
            <person name="Antonio M."/>
            <person name="Oren A."/>
            <person name="Chaudhuri R.R."/>
            <person name="La Ragione R."/>
            <person name="Hildebrand F."/>
            <person name="Pallen M.J."/>
        </authorList>
    </citation>
    <scope>NUCLEOTIDE SEQUENCE</scope>
    <source>
        <strain evidence="7">ChiHjej8B7-25341</strain>
    </source>
</reference>
<dbReference type="InterPro" id="IPR042092">
    <property type="entry name" value="PsdUridine_s_RsuA/RluB/E/F_cat"/>
</dbReference>
<dbReference type="Pfam" id="PF00702">
    <property type="entry name" value="Hydrolase"/>
    <property type="match status" value="1"/>
</dbReference>
<dbReference type="PANTHER" id="PTHR47683:SF4">
    <property type="entry name" value="PSEUDOURIDINE SYNTHASE"/>
    <property type="match status" value="1"/>
</dbReference>
<proteinExistence type="inferred from homology"/>
<dbReference type="CDD" id="cd00165">
    <property type="entry name" value="S4"/>
    <property type="match status" value="1"/>
</dbReference>
<feature type="domain" description="RNA-binding S4" evidence="6">
    <location>
        <begin position="2"/>
        <end position="60"/>
    </location>
</feature>
<reference evidence="7" key="2">
    <citation type="submission" date="2021-04" db="EMBL/GenBank/DDBJ databases">
        <authorList>
            <person name="Gilroy R."/>
        </authorList>
    </citation>
    <scope>NUCLEOTIDE SEQUENCE</scope>
    <source>
        <strain evidence="7">ChiHjej8B7-25341</strain>
    </source>
</reference>
<evidence type="ECO:0000313" key="7">
    <source>
        <dbReference type="EMBL" id="HJD32641.1"/>
    </source>
</evidence>
<protein>
    <recommendedName>
        <fullName evidence="5">Pseudouridine synthase</fullName>
        <ecNumber evidence="5">5.4.99.-</ecNumber>
    </recommendedName>
</protein>
<organism evidence="7 8">
    <name type="scientific">Candidatus Eisenbergiella stercorigallinarum</name>
    <dbReference type="NCBI Taxonomy" id="2838557"/>
    <lineage>
        <taxon>Bacteria</taxon>
        <taxon>Bacillati</taxon>
        <taxon>Bacillota</taxon>
        <taxon>Clostridia</taxon>
        <taxon>Lachnospirales</taxon>
        <taxon>Lachnospiraceae</taxon>
        <taxon>Eisenbergiella</taxon>
    </lineage>
</organism>
<dbReference type="InterPro" id="IPR020103">
    <property type="entry name" value="PsdUridine_synth_cat_dom_sf"/>
</dbReference>
<evidence type="ECO:0000256" key="3">
    <source>
        <dbReference type="ARBA" id="ARBA00023235"/>
    </source>
</evidence>
<dbReference type="PANTHER" id="PTHR47683">
    <property type="entry name" value="PSEUDOURIDINE SYNTHASE FAMILY PROTEIN-RELATED"/>
    <property type="match status" value="1"/>
</dbReference>
<dbReference type="InterPro" id="IPR006145">
    <property type="entry name" value="PsdUridine_synth_RsuA/RluA"/>
</dbReference>
<dbReference type="Pfam" id="PF01479">
    <property type="entry name" value="S4"/>
    <property type="match status" value="1"/>
</dbReference>
<gene>
    <name evidence="7" type="ORF">H9912_11990</name>
</gene>
<accession>A0A9D2R4F5</accession>
<dbReference type="SMART" id="SM00363">
    <property type="entry name" value="S4"/>
    <property type="match status" value="1"/>
</dbReference>
<dbReference type="InterPro" id="IPR023198">
    <property type="entry name" value="PGP-like_dom2"/>
</dbReference>
<dbReference type="SFLD" id="SFLDG01129">
    <property type="entry name" value="C1.5:_HAD__Beta-PGM__Phosphata"/>
    <property type="match status" value="1"/>
</dbReference>
<dbReference type="InterPro" id="IPR000748">
    <property type="entry name" value="PsdUridine_synth_RsuA/RluB/E/F"/>
</dbReference>
<dbReference type="Pfam" id="PF00849">
    <property type="entry name" value="PseudoU_synth_2"/>
    <property type="match status" value="1"/>
</dbReference>
<dbReference type="Proteomes" id="UP000823851">
    <property type="component" value="Unassembled WGS sequence"/>
</dbReference>
<dbReference type="PROSITE" id="PS50889">
    <property type="entry name" value="S4"/>
    <property type="match status" value="1"/>
</dbReference>
<dbReference type="Gene3D" id="3.30.70.580">
    <property type="entry name" value="Pseudouridine synthase I, catalytic domain, N-terminal subdomain"/>
    <property type="match status" value="1"/>
</dbReference>